<dbReference type="EMBL" id="CAFBPQ010000012">
    <property type="protein sequence ID" value="CAB5019701.1"/>
    <property type="molecule type" value="Genomic_DNA"/>
</dbReference>
<dbReference type="PROSITE" id="PS51819">
    <property type="entry name" value="VOC"/>
    <property type="match status" value="1"/>
</dbReference>
<evidence type="ECO:0000256" key="1">
    <source>
        <dbReference type="ARBA" id="ARBA00007118"/>
    </source>
</evidence>
<dbReference type="SUPFAM" id="SSF55469">
    <property type="entry name" value="FMN-dependent nitroreductase-like"/>
    <property type="match status" value="1"/>
</dbReference>
<protein>
    <submittedName>
        <fullName evidence="4">Unannotated protein</fullName>
    </submittedName>
</protein>
<dbReference type="InterPro" id="IPR000415">
    <property type="entry name" value="Nitroreductase-like"/>
</dbReference>
<organism evidence="4">
    <name type="scientific">freshwater metagenome</name>
    <dbReference type="NCBI Taxonomy" id="449393"/>
    <lineage>
        <taxon>unclassified sequences</taxon>
        <taxon>metagenomes</taxon>
        <taxon>ecological metagenomes</taxon>
    </lineage>
</organism>
<gene>
    <name evidence="4" type="ORF">UFOPK2683_00756</name>
    <name evidence="5" type="ORF">UFOPK4121_00573</name>
</gene>
<comment type="similarity">
    <text evidence="1">Belongs to the nitroreductase family.</text>
</comment>
<name>A0A6J6RHY9_9ZZZZ</name>
<evidence type="ECO:0000259" key="3">
    <source>
        <dbReference type="PROSITE" id="PS51819"/>
    </source>
</evidence>
<sequence>MTKGANNVDRSREWADLKERYLRPPSQRPTSSARGLHHFALLCNNVEETIIFYQDLLEMPLVELFENRDYQGSTHFFFDVGHGNYLAYFDFPGLYVGEYQEVIGGLHHIALSVEKSKWDRLVVKLETAGIEIQIVNDSSAYFAGPNGERLELLTYPLNDMYGNVIGAPAVDLITTLRSTGAVRQFTDEGVSDDVLFRILDSARFAPNGGNRQAWKVIAVKDKTLRTTLADLYAGPWAQYQALGAAGLTPWSPYGDRTAENEIIAEHERNAGSAQTTDEFVNALFNAPIVLAIVADLENLVATDRDLDRPTMAVGASIYPFAWNILLAARAEGLGGVITTMHVRIEPEVKNLLAIPDHFALAAVIVIGHPEQTISKLRRGAVDSFTTVDRFTGPALVELPNTHRTQP</sequence>
<dbReference type="Gene3D" id="3.40.109.10">
    <property type="entry name" value="NADH Oxidase"/>
    <property type="match status" value="1"/>
</dbReference>
<dbReference type="InterPro" id="IPR029479">
    <property type="entry name" value="Nitroreductase"/>
</dbReference>
<dbReference type="InterPro" id="IPR029068">
    <property type="entry name" value="Glyas_Bleomycin-R_OHBP_Dase"/>
</dbReference>
<dbReference type="Gene3D" id="3.10.180.10">
    <property type="entry name" value="2,3-Dihydroxybiphenyl 1,2-Dioxygenase, domain 1"/>
    <property type="match status" value="1"/>
</dbReference>
<evidence type="ECO:0000313" key="4">
    <source>
        <dbReference type="EMBL" id="CAB4722732.1"/>
    </source>
</evidence>
<proteinExistence type="inferred from homology"/>
<dbReference type="InterPro" id="IPR037523">
    <property type="entry name" value="VOC_core"/>
</dbReference>
<reference evidence="4" key="1">
    <citation type="submission" date="2020-05" db="EMBL/GenBank/DDBJ databases">
        <authorList>
            <person name="Chiriac C."/>
            <person name="Salcher M."/>
            <person name="Ghai R."/>
            <person name="Kavagutti S V."/>
        </authorList>
    </citation>
    <scope>NUCLEOTIDE SEQUENCE</scope>
</reference>
<dbReference type="CDD" id="cd02062">
    <property type="entry name" value="Nitro_FMN_reductase"/>
    <property type="match status" value="1"/>
</dbReference>
<dbReference type="Pfam" id="PF00903">
    <property type="entry name" value="Glyoxalase"/>
    <property type="match status" value="1"/>
</dbReference>
<evidence type="ECO:0000256" key="2">
    <source>
        <dbReference type="ARBA" id="ARBA00023002"/>
    </source>
</evidence>
<accession>A0A6J6RHY9</accession>
<dbReference type="EMBL" id="CAEZYK010000034">
    <property type="protein sequence ID" value="CAB4722732.1"/>
    <property type="molecule type" value="Genomic_DNA"/>
</dbReference>
<keyword evidence="2" id="KW-0560">Oxidoreductase</keyword>
<feature type="domain" description="VOC" evidence="3">
    <location>
        <begin position="35"/>
        <end position="170"/>
    </location>
</feature>
<evidence type="ECO:0000313" key="5">
    <source>
        <dbReference type="EMBL" id="CAB5019701.1"/>
    </source>
</evidence>
<dbReference type="GO" id="GO:0016491">
    <property type="term" value="F:oxidoreductase activity"/>
    <property type="evidence" value="ECO:0007669"/>
    <property type="project" value="UniProtKB-KW"/>
</dbReference>
<dbReference type="Pfam" id="PF00881">
    <property type="entry name" value="Nitroreductase"/>
    <property type="match status" value="1"/>
</dbReference>
<dbReference type="PANTHER" id="PTHR43673:SF10">
    <property type="entry name" value="NADH DEHYDROGENASE_NAD(P)H NITROREDUCTASE XCC3605-RELATED"/>
    <property type="match status" value="1"/>
</dbReference>
<dbReference type="InterPro" id="IPR004360">
    <property type="entry name" value="Glyas_Fos-R_dOase_dom"/>
</dbReference>
<dbReference type="SUPFAM" id="SSF54593">
    <property type="entry name" value="Glyoxalase/Bleomycin resistance protein/Dihydroxybiphenyl dioxygenase"/>
    <property type="match status" value="1"/>
</dbReference>
<dbReference type="AlphaFoldDB" id="A0A6J6RHY9"/>
<dbReference type="PANTHER" id="PTHR43673">
    <property type="entry name" value="NAD(P)H NITROREDUCTASE YDGI-RELATED"/>
    <property type="match status" value="1"/>
</dbReference>